<name>A0A9N9VG20_9HYPO</name>
<evidence type="ECO:0000313" key="3">
    <source>
        <dbReference type="Proteomes" id="UP000696573"/>
    </source>
</evidence>
<dbReference type="PANTHER" id="PTHR48079">
    <property type="entry name" value="PROTEIN YEEZ"/>
    <property type="match status" value="1"/>
</dbReference>
<organism evidence="2 3">
    <name type="scientific">Clonostachys rhizophaga</name>
    <dbReference type="NCBI Taxonomy" id="160324"/>
    <lineage>
        <taxon>Eukaryota</taxon>
        <taxon>Fungi</taxon>
        <taxon>Dikarya</taxon>
        <taxon>Ascomycota</taxon>
        <taxon>Pezizomycotina</taxon>
        <taxon>Sordariomycetes</taxon>
        <taxon>Hypocreomycetidae</taxon>
        <taxon>Hypocreales</taxon>
        <taxon>Bionectriaceae</taxon>
        <taxon>Clonostachys</taxon>
    </lineage>
</organism>
<dbReference type="OrthoDB" id="10262413at2759"/>
<reference evidence="2" key="1">
    <citation type="submission" date="2021-10" db="EMBL/GenBank/DDBJ databases">
        <authorList>
            <person name="Piombo E."/>
        </authorList>
    </citation>
    <scope>NUCLEOTIDE SEQUENCE</scope>
</reference>
<sequence>MARVKVLLTGATGYIGGTVLSTLLASQSHRIRDISITALVRRQEQADKLVSSRVTPLIFSGLDDLELLERVASEHEVVIHTASGFHTASAEALIAGLQKRSTDSYYIHTSGTWNLAEASLADLGAQVMELTDNDNILKLEEELQAQWPFSQRATDLRVMSAAAGSWVKAYIIMPPDVYGFGTGMFAKTTPQIEDMARDALKHGQAAYIRNKDGIVGYVHVADLATLYVVLLDKLLDDDAAASASEGIYFCSAGTHSWQETMGRIGEIGFRDSHLVSAVPKAVSINEAAERWSGGDVRDVRMGYCSRFITKPEKAMDLGWRPQKDQGDWLAWIDTSFQAALKSQEKDK</sequence>
<dbReference type="AlphaFoldDB" id="A0A9N9VG20"/>
<dbReference type="Proteomes" id="UP000696573">
    <property type="component" value="Unassembled WGS sequence"/>
</dbReference>
<comment type="caution">
    <text evidence="2">The sequence shown here is derived from an EMBL/GenBank/DDBJ whole genome shotgun (WGS) entry which is preliminary data.</text>
</comment>
<dbReference type="PANTHER" id="PTHR48079:SF6">
    <property type="entry name" value="NAD(P)-BINDING DOMAIN-CONTAINING PROTEIN-RELATED"/>
    <property type="match status" value="1"/>
</dbReference>
<dbReference type="InterPro" id="IPR051783">
    <property type="entry name" value="NAD(P)-dependent_oxidoreduct"/>
</dbReference>
<proteinExistence type="predicted"/>
<dbReference type="InterPro" id="IPR001509">
    <property type="entry name" value="Epimerase_deHydtase"/>
</dbReference>
<dbReference type="GO" id="GO:0004029">
    <property type="term" value="F:aldehyde dehydrogenase (NAD+) activity"/>
    <property type="evidence" value="ECO:0007669"/>
    <property type="project" value="TreeGrafter"/>
</dbReference>
<dbReference type="GO" id="GO:0005737">
    <property type="term" value="C:cytoplasm"/>
    <property type="evidence" value="ECO:0007669"/>
    <property type="project" value="TreeGrafter"/>
</dbReference>
<gene>
    <name evidence="2" type="ORF">CRHIZ90672A_00015216</name>
</gene>
<dbReference type="EMBL" id="CABFNQ020000687">
    <property type="protein sequence ID" value="CAH0022867.1"/>
    <property type="molecule type" value="Genomic_DNA"/>
</dbReference>
<dbReference type="Pfam" id="PF01370">
    <property type="entry name" value="Epimerase"/>
    <property type="match status" value="1"/>
</dbReference>
<keyword evidence="3" id="KW-1185">Reference proteome</keyword>
<dbReference type="Gene3D" id="3.40.50.720">
    <property type="entry name" value="NAD(P)-binding Rossmann-like Domain"/>
    <property type="match status" value="1"/>
</dbReference>
<evidence type="ECO:0000259" key="1">
    <source>
        <dbReference type="Pfam" id="PF01370"/>
    </source>
</evidence>
<accession>A0A9N9VG20</accession>
<dbReference type="SUPFAM" id="SSF51735">
    <property type="entry name" value="NAD(P)-binding Rossmann-fold domains"/>
    <property type="match status" value="1"/>
</dbReference>
<evidence type="ECO:0000313" key="2">
    <source>
        <dbReference type="EMBL" id="CAH0022867.1"/>
    </source>
</evidence>
<feature type="domain" description="NAD-dependent epimerase/dehydratase" evidence="1">
    <location>
        <begin position="6"/>
        <end position="233"/>
    </location>
</feature>
<protein>
    <recommendedName>
        <fullName evidence="1">NAD-dependent epimerase/dehydratase domain-containing protein</fullName>
    </recommendedName>
</protein>
<dbReference type="InterPro" id="IPR036291">
    <property type="entry name" value="NAD(P)-bd_dom_sf"/>
</dbReference>